<dbReference type="InterPro" id="IPR051186">
    <property type="entry name" value="RRM_HNRPC/RALY_subfam"/>
</dbReference>
<feature type="compositionally biased region" description="Acidic residues" evidence="2">
    <location>
        <begin position="80"/>
        <end position="89"/>
    </location>
</feature>
<dbReference type="OrthoDB" id="9634625at2759"/>
<organism evidence="3 4">
    <name type="scientific">Sciurus vulgaris</name>
    <name type="common">Eurasian red squirrel</name>
    <dbReference type="NCBI Taxonomy" id="55149"/>
    <lineage>
        <taxon>Eukaryota</taxon>
        <taxon>Metazoa</taxon>
        <taxon>Chordata</taxon>
        <taxon>Craniata</taxon>
        <taxon>Vertebrata</taxon>
        <taxon>Euteleostomi</taxon>
        <taxon>Mammalia</taxon>
        <taxon>Eutheria</taxon>
        <taxon>Euarchontoglires</taxon>
        <taxon>Glires</taxon>
        <taxon>Rodentia</taxon>
        <taxon>Sciuromorpha</taxon>
        <taxon>Sciuridae</taxon>
        <taxon>Sciurinae</taxon>
        <taxon>Sciurini</taxon>
        <taxon>Sciurus</taxon>
    </lineage>
</organism>
<feature type="region of interest" description="Disordered" evidence="2">
    <location>
        <begin position="76"/>
        <end position="98"/>
    </location>
</feature>
<dbReference type="PANTHER" id="PTHR13968:SF3">
    <property type="entry name" value="HETEROGENEOUS NUCLEAR RIBONUCLEOPROTEINS C1_C2"/>
    <property type="match status" value="1"/>
</dbReference>
<dbReference type="GeneTree" id="ENSGT00940000163252"/>
<accession>A0A8D2AVU3</accession>
<protein>
    <submittedName>
        <fullName evidence="3">Uncharacterized protein</fullName>
    </submittedName>
</protein>
<keyword evidence="4" id="KW-1185">Reference proteome</keyword>
<dbReference type="PANTHER" id="PTHR13968">
    <property type="entry name" value="HETEROGENEOUS NUCLEAR RIBONUCLEOPROTEIN"/>
    <property type="match status" value="1"/>
</dbReference>
<dbReference type="GO" id="GO:0005634">
    <property type="term" value="C:nucleus"/>
    <property type="evidence" value="ECO:0007669"/>
    <property type="project" value="TreeGrafter"/>
</dbReference>
<evidence type="ECO:0000313" key="4">
    <source>
        <dbReference type="Proteomes" id="UP000694564"/>
    </source>
</evidence>
<keyword evidence="1" id="KW-0694">RNA-binding</keyword>
<dbReference type="Proteomes" id="UP000694564">
    <property type="component" value="Chromosome 6"/>
</dbReference>
<evidence type="ECO:0000256" key="1">
    <source>
        <dbReference type="ARBA" id="ARBA00022884"/>
    </source>
</evidence>
<evidence type="ECO:0000256" key="2">
    <source>
        <dbReference type="SAM" id="MobiDB-lite"/>
    </source>
</evidence>
<dbReference type="Ensembl" id="ENSSVLT00005007763.1">
    <property type="protein sequence ID" value="ENSSVLP00005006966.1"/>
    <property type="gene ID" value="ENSSVLG00005005686.1"/>
</dbReference>
<name>A0A8D2AVU3_SCIVU</name>
<dbReference type="GO" id="GO:0003723">
    <property type="term" value="F:RNA binding"/>
    <property type="evidence" value="ECO:0007669"/>
    <property type="project" value="UniProtKB-KW"/>
</dbReference>
<reference evidence="3" key="2">
    <citation type="submission" date="2025-09" db="UniProtKB">
        <authorList>
            <consortium name="Ensembl"/>
        </authorList>
    </citation>
    <scope>IDENTIFICATION</scope>
</reference>
<reference evidence="3" key="1">
    <citation type="submission" date="2025-08" db="UniProtKB">
        <authorList>
            <consortium name="Ensembl"/>
        </authorList>
    </citation>
    <scope>IDENTIFICATION</scope>
</reference>
<evidence type="ECO:0000313" key="3">
    <source>
        <dbReference type="Ensembl" id="ENSSVLP00005006966.1"/>
    </source>
</evidence>
<dbReference type="AlphaFoldDB" id="A0A8D2AVU3"/>
<sequence length="98" mass="10919">MASNVTNKTEPRSMNCHVFTGNLNTLVVKKSDLEAIFLKCDGINVKMKSDGIAGDYAEEGELLDDDDNENQLEMIKDDEKEAEEGEDDRDSYSGEHDS</sequence>
<proteinExistence type="predicted"/>